<name>A0A8T5UUQ9_9EURY</name>
<evidence type="ECO:0000256" key="1">
    <source>
        <dbReference type="ARBA" id="ARBA00022679"/>
    </source>
</evidence>
<organism evidence="3 4">
    <name type="scientific">Methanobacterium spitsbergense</name>
    <dbReference type="NCBI Taxonomy" id="2874285"/>
    <lineage>
        <taxon>Archaea</taxon>
        <taxon>Methanobacteriati</taxon>
        <taxon>Methanobacteriota</taxon>
        <taxon>Methanomada group</taxon>
        <taxon>Methanobacteria</taxon>
        <taxon>Methanobacteriales</taxon>
        <taxon>Methanobacteriaceae</taxon>
        <taxon>Methanobacterium</taxon>
    </lineage>
</organism>
<dbReference type="CDD" id="cd02440">
    <property type="entry name" value="AdoMet_MTases"/>
    <property type="match status" value="1"/>
</dbReference>
<dbReference type="GO" id="GO:0032259">
    <property type="term" value="P:methylation"/>
    <property type="evidence" value="ECO:0007669"/>
    <property type="project" value="UniProtKB-KW"/>
</dbReference>
<dbReference type="AlphaFoldDB" id="A0A8T5UUQ9"/>
<keyword evidence="4" id="KW-1185">Reference proteome</keyword>
<gene>
    <name evidence="3" type="ORF">K8N75_02550</name>
</gene>
<dbReference type="GO" id="GO:0008168">
    <property type="term" value="F:methyltransferase activity"/>
    <property type="evidence" value="ECO:0007669"/>
    <property type="project" value="UniProtKB-KW"/>
</dbReference>
<dbReference type="InterPro" id="IPR029063">
    <property type="entry name" value="SAM-dependent_MTases_sf"/>
</dbReference>
<accession>A0A8T5UUQ9</accession>
<dbReference type="InterPro" id="IPR041698">
    <property type="entry name" value="Methyltransf_25"/>
</dbReference>
<dbReference type="Pfam" id="PF13649">
    <property type="entry name" value="Methyltransf_25"/>
    <property type="match status" value="1"/>
</dbReference>
<protein>
    <submittedName>
        <fullName evidence="3">Class I SAM-dependent methyltransferase</fullName>
    </submittedName>
</protein>
<feature type="domain" description="Methyltransferase" evidence="2">
    <location>
        <begin position="48"/>
        <end position="142"/>
    </location>
</feature>
<reference evidence="4" key="1">
    <citation type="journal article" date="2022" name="Microbiol. Resour. Announc.">
        <title>Draft Genome Sequence of a Methanogenic Archaeon from West Spitsbergen Permafrost.</title>
        <authorList>
            <person name="Trubitsyn V."/>
            <person name="Rivkina E."/>
            <person name="Shcherbakova V."/>
        </authorList>
    </citation>
    <scope>NUCLEOTIDE SEQUENCE [LARGE SCALE GENOMIC DNA]</scope>
    <source>
        <strain evidence="4">VT</strain>
    </source>
</reference>
<evidence type="ECO:0000313" key="3">
    <source>
        <dbReference type="EMBL" id="MBZ2164930.1"/>
    </source>
</evidence>
<dbReference type="SUPFAM" id="SSF53335">
    <property type="entry name" value="S-adenosyl-L-methionine-dependent methyltransferases"/>
    <property type="match status" value="1"/>
</dbReference>
<proteinExistence type="predicted"/>
<sequence length="225" mass="26277">MVDKSLKSKFDRGAKKYDGQRHQIIPNLDQMYSIMTELASCKIPGPKILDLGAGTGLLTNYMLKKYSQGHFTLLDISDEMLNIARERFKGNPNFKFINGDYLEADFVEKYDIVISSLSIHHLKDHSKRIIYSKIYESLNIGGIFLNLDQVYAPSLENEDIYQRNWFEKIELKSLSPSEKEIIFDRMKHDRPATLENNLKWIKSCGFINVDVFYKYYNFCILYGKK</sequence>
<dbReference type="Gene3D" id="3.40.50.150">
    <property type="entry name" value="Vaccinia Virus protein VP39"/>
    <property type="match status" value="1"/>
</dbReference>
<dbReference type="Proteomes" id="UP000825933">
    <property type="component" value="Unassembled WGS sequence"/>
</dbReference>
<evidence type="ECO:0000313" key="4">
    <source>
        <dbReference type="Proteomes" id="UP000825933"/>
    </source>
</evidence>
<dbReference type="RefSeq" id="WP_223790576.1">
    <property type="nucleotide sequence ID" value="NZ_JAIOUQ010000003.1"/>
</dbReference>
<dbReference type="EMBL" id="JAIOUQ010000003">
    <property type="protein sequence ID" value="MBZ2164930.1"/>
    <property type="molecule type" value="Genomic_DNA"/>
</dbReference>
<dbReference type="PANTHER" id="PTHR43861">
    <property type="entry name" value="TRANS-ACONITATE 2-METHYLTRANSFERASE-RELATED"/>
    <property type="match status" value="1"/>
</dbReference>
<keyword evidence="1" id="KW-0808">Transferase</keyword>
<evidence type="ECO:0000259" key="2">
    <source>
        <dbReference type="Pfam" id="PF13649"/>
    </source>
</evidence>
<comment type="caution">
    <text evidence="3">The sequence shown here is derived from an EMBL/GenBank/DDBJ whole genome shotgun (WGS) entry which is preliminary data.</text>
</comment>
<keyword evidence="3" id="KW-0489">Methyltransferase</keyword>